<name>A0A380WIJ0_AMIAI</name>
<evidence type="ECO:0000313" key="2">
    <source>
        <dbReference type="EMBL" id="SUU88162.1"/>
    </source>
</evidence>
<dbReference type="Proteomes" id="UP000254701">
    <property type="component" value="Unassembled WGS sequence"/>
</dbReference>
<dbReference type="EMBL" id="UFSM01000001">
    <property type="protein sequence ID" value="SUU88162.1"/>
    <property type="molecule type" value="Genomic_DNA"/>
</dbReference>
<evidence type="ECO:0000313" key="3">
    <source>
        <dbReference type="Proteomes" id="UP000254701"/>
    </source>
</evidence>
<protein>
    <submittedName>
        <fullName evidence="2">Uncharacterized protein</fullName>
    </submittedName>
</protein>
<reference evidence="2 3" key="1">
    <citation type="submission" date="2018-06" db="EMBL/GenBank/DDBJ databases">
        <authorList>
            <consortium name="Pathogen Informatics"/>
            <person name="Doyle S."/>
        </authorList>
    </citation>
    <scope>NUCLEOTIDE SEQUENCE [LARGE SCALE GENOMIC DNA]</scope>
    <source>
        <strain evidence="2 3">NCTC10684</strain>
    </source>
</reference>
<proteinExistence type="predicted"/>
<dbReference type="AlphaFoldDB" id="A0A380WIJ0"/>
<organism evidence="2 3">
    <name type="scientific">Aminobacter aminovorans</name>
    <name type="common">Chelatobacter heintzii</name>
    <dbReference type="NCBI Taxonomy" id="83263"/>
    <lineage>
        <taxon>Bacteria</taxon>
        <taxon>Pseudomonadati</taxon>
        <taxon>Pseudomonadota</taxon>
        <taxon>Alphaproteobacteria</taxon>
        <taxon>Hyphomicrobiales</taxon>
        <taxon>Phyllobacteriaceae</taxon>
        <taxon>Aminobacter</taxon>
    </lineage>
</organism>
<sequence length="220" mass="25624">MISCRQDKFSAADRRLLLSAPSSTSPRHGSVRHNAGARHLRRLGPFSLPRQLHPILRLFSHPFRRRPLCRQSPRFRWRLHPSRRQRRERVAKRWRCKDDEPNCGDRELRQRCAGKPRRAKTPDATLRPQPRFGGWILHRTSGSGMESFRCARSSRCRMPSSFLTAGRKTSATRSSISQKTPCRLQSTALSLSMRQGKLSKASATRPEYWRRRPMWLETNS</sequence>
<gene>
    <name evidence="2" type="ORF">NCTC10684_01370</name>
</gene>
<feature type="region of interest" description="Disordered" evidence="1">
    <location>
        <begin position="113"/>
        <end position="135"/>
    </location>
</feature>
<accession>A0A380WIJ0</accession>
<evidence type="ECO:0000256" key="1">
    <source>
        <dbReference type="SAM" id="MobiDB-lite"/>
    </source>
</evidence>